<gene>
    <name evidence="1" type="ORF">UFOVP590_19</name>
    <name evidence="2" type="ORF">UFOVP685_4</name>
    <name evidence="3" type="ORF">UFOVP750_48</name>
</gene>
<evidence type="ECO:0000313" key="3">
    <source>
        <dbReference type="EMBL" id="CAB5225569.1"/>
    </source>
</evidence>
<proteinExistence type="predicted"/>
<reference evidence="1" key="1">
    <citation type="submission" date="2020-04" db="EMBL/GenBank/DDBJ databases">
        <authorList>
            <person name="Chiriac C."/>
            <person name="Salcher M."/>
            <person name="Ghai R."/>
            <person name="Kavagutti S V."/>
        </authorList>
    </citation>
    <scope>NUCLEOTIDE SEQUENCE</scope>
</reference>
<accession>A0A6J5N2G5</accession>
<dbReference type="EMBL" id="LR798345">
    <property type="protein sequence ID" value="CAB5225569.1"/>
    <property type="molecule type" value="Genomic_DNA"/>
</dbReference>
<evidence type="ECO:0000313" key="1">
    <source>
        <dbReference type="EMBL" id="CAB4151490.1"/>
    </source>
</evidence>
<name>A0A6J5N2G5_9CAUD</name>
<organism evidence="1">
    <name type="scientific">uncultured Caudovirales phage</name>
    <dbReference type="NCBI Taxonomy" id="2100421"/>
    <lineage>
        <taxon>Viruses</taxon>
        <taxon>Duplodnaviria</taxon>
        <taxon>Heunggongvirae</taxon>
        <taxon>Uroviricota</taxon>
        <taxon>Caudoviricetes</taxon>
        <taxon>Peduoviridae</taxon>
        <taxon>Maltschvirus</taxon>
        <taxon>Maltschvirus maltsch</taxon>
    </lineage>
</organism>
<dbReference type="EMBL" id="LR796557">
    <property type="protein sequence ID" value="CAB4151490.1"/>
    <property type="molecule type" value="Genomic_DNA"/>
</dbReference>
<dbReference type="EMBL" id="LR796656">
    <property type="protein sequence ID" value="CAB4157121.1"/>
    <property type="molecule type" value="Genomic_DNA"/>
</dbReference>
<evidence type="ECO:0000313" key="2">
    <source>
        <dbReference type="EMBL" id="CAB4157121.1"/>
    </source>
</evidence>
<protein>
    <submittedName>
        <fullName evidence="1">Uncharacterized protein</fullName>
    </submittedName>
</protein>
<sequence length="77" mass="8692">MSITVESLEKQLDAYTKQCNLYQEALHQCTGIINFIKIQIQELVSAESIMQDEPKPQGEDSLVGENVECNGDEFIEN</sequence>